<evidence type="ECO:0000313" key="1">
    <source>
        <dbReference type="EMBL" id="KAJ8629793.1"/>
    </source>
</evidence>
<comment type="caution">
    <text evidence="1">The sequence shown here is derived from an EMBL/GenBank/DDBJ whole genome shotgun (WGS) entry which is preliminary data.</text>
</comment>
<sequence length="504" mass="55566">MSTLPLTRSALALPEREMTDIERERRSHFMNDLIHRAAGNDKKHEGKPLEWLDQPDLPDLRLTLTPQQNTALHIAVSFNQEDLARKIIELCPPLLYESNSKGHNIPLHIAAKAGHLHLARLLTIEAGAPGDLEEGTSQRVPGEMLRKTNLEGNTPLHEALKMGHGKMALCLLDLDEEQELGGIVNHARESPLYLAVGAKLKAVVLKLLHRRNCSIEGPEGQTPLHIAVINGRFRWGVEMVEILLRHFTRRDVERVDRFGKTALHYAAALGCRTSLVALVSANPSLVYVADNDGNSPLHLIVKDGHQFPMAKDILSSNACAAEILDRKGRNILHVAVMNGNLPMLKFLLQVPELKVLINEPDTDGNTPLHLAVKIHFFRMVRVLLRNGASGRITNKNGLTPRDVNDFDEEFNFKRNLISVSLACFGAVNSPLAWVKKMSLGKRGTPYPCNSELRSLANTVSVVAALTATATFASAFTFPVICVGCSVPLLVYGALNFPTHHTTSF</sequence>
<gene>
    <name evidence="1" type="ORF">MRB53_023116</name>
</gene>
<accession>A0ACC2L9G4</accession>
<organism evidence="1 2">
    <name type="scientific">Persea americana</name>
    <name type="common">Avocado</name>
    <dbReference type="NCBI Taxonomy" id="3435"/>
    <lineage>
        <taxon>Eukaryota</taxon>
        <taxon>Viridiplantae</taxon>
        <taxon>Streptophyta</taxon>
        <taxon>Embryophyta</taxon>
        <taxon>Tracheophyta</taxon>
        <taxon>Spermatophyta</taxon>
        <taxon>Magnoliopsida</taxon>
        <taxon>Magnoliidae</taxon>
        <taxon>Laurales</taxon>
        <taxon>Lauraceae</taxon>
        <taxon>Persea</taxon>
    </lineage>
</organism>
<dbReference type="Proteomes" id="UP001234297">
    <property type="component" value="Chromosome 7"/>
</dbReference>
<evidence type="ECO:0000313" key="2">
    <source>
        <dbReference type="Proteomes" id="UP001234297"/>
    </source>
</evidence>
<keyword evidence="2" id="KW-1185">Reference proteome</keyword>
<protein>
    <submittedName>
        <fullName evidence="1">Uncharacterized protein</fullName>
    </submittedName>
</protein>
<reference evidence="1 2" key="1">
    <citation type="journal article" date="2022" name="Hortic Res">
        <title>A haplotype resolved chromosomal level avocado genome allows analysis of novel avocado genes.</title>
        <authorList>
            <person name="Nath O."/>
            <person name="Fletcher S.J."/>
            <person name="Hayward A."/>
            <person name="Shaw L.M."/>
            <person name="Masouleh A.K."/>
            <person name="Furtado A."/>
            <person name="Henry R.J."/>
            <person name="Mitter N."/>
        </authorList>
    </citation>
    <scope>NUCLEOTIDE SEQUENCE [LARGE SCALE GENOMIC DNA]</scope>
    <source>
        <strain evidence="2">cv. Hass</strain>
    </source>
</reference>
<name>A0ACC2L9G4_PERAE</name>
<proteinExistence type="predicted"/>
<dbReference type="EMBL" id="CM056815">
    <property type="protein sequence ID" value="KAJ8629793.1"/>
    <property type="molecule type" value="Genomic_DNA"/>
</dbReference>